<proteinExistence type="predicted"/>
<name>A0A4S4FQ20_9MICO</name>
<comment type="caution">
    <text evidence="1">The sequence shown here is derived from an EMBL/GenBank/DDBJ whole genome shotgun (WGS) entry which is preliminary data.</text>
</comment>
<protein>
    <submittedName>
        <fullName evidence="1">Uncharacterized protein</fullName>
    </submittedName>
</protein>
<accession>A0A4S4FQ20</accession>
<evidence type="ECO:0000313" key="1">
    <source>
        <dbReference type="EMBL" id="THG32649.1"/>
    </source>
</evidence>
<dbReference type="AlphaFoldDB" id="A0A4S4FQ20"/>
<evidence type="ECO:0000313" key="2">
    <source>
        <dbReference type="Proteomes" id="UP000307380"/>
    </source>
</evidence>
<sequence length="111" mass="11858">MKEIAYAGRTVCTSDEIGSLVVQISALLAKRNIAEAITVPIRLDGAGENPVAEMVVGLGNDVLATPCDEEADDSLDAGELADTLRTRLAELQGRRPGPTPTVEHFNELDWI</sequence>
<dbReference type="Proteomes" id="UP000307380">
    <property type="component" value="Unassembled WGS sequence"/>
</dbReference>
<dbReference type="RefSeq" id="WP_136424952.1">
    <property type="nucleotide sequence ID" value="NZ_SSSN01000009.1"/>
</dbReference>
<dbReference type="EMBL" id="SSSN01000009">
    <property type="protein sequence ID" value="THG32649.1"/>
    <property type="molecule type" value="Genomic_DNA"/>
</dbReference>
<organism evidence="1 2">
    <name type="scientific">Orlajensenia flava</name>
    <dbReference type="NCBI Taxonomy" id="2565934"/>
    <lineage>
        <taxon>Bacteria</taxon>
        <taxon>Bacillati</taxon>
        <taxon>Actinomycetota</taxon>
        <taxon>Actinomycetes</taxon>
        <taxon>Micrococcales</taxon>
        <taxon>Microbacteriaceae</taxon>
        <taxon>Orlajensenia</taxon>
    </lineage>
</organism>
<keyword evidence="2" id="KW-1185">Reference proteome</keyword>
<reference evidence="1 2" key="1">
    <citation type="submission" date="2019-04" db="EMBL/GenBank/DDBJ databases">
        <authorList>
            <person name="Jiang L."/>
        </authorList>
    </citation>
    <scope>NUCLEOTIDE SEQUENCE [LARGE SCALE GENOMIC DNA]</scope>
    <source>
        <strain evidence="1 2">YIM 131861</strain>
    </source>
</reference>
<dbReference type="OrthoDB" id="5120047at2"/>
<gene>
    <name evidence="1" type="ORF">E6C70_12980</name>
</gene>